<evidence type="ECO:0000313" key="1">
    <source>
        <dbReference type="EMBL" id="CAI4014191.1"/>
    </source>
</evidence>
<proteinExistence type="predicted"/>
<evidence type="ECO:0000313" key="3">
    <source>
        <dbReference type="Proteomes" id="UP001152797"/>
    </source>
</evidence>
<protein>
    <submittedName>
        <fullName evidence="1">Uncharacterized protein</fullName>
    </submittedName>
</protein>
<dbReference type="EMBL" id="CAMXCT010006223">
    <property type="protein sequence ID" value="CAI4014191.1"/>
    <property type="molecule type" value="Genomic_DNA"/>
</dbReference>
<reference evidence="2" key="2">
    <citation type="submission" date="2024-04" db="EMBL/GenBank/DDBJ databases">
        <authorList>
            <person name="Chen Y."/>
            <person name="Shah S."/>
            <person name="Dougan E. K."/>
            <person name="Thang M."/>
            <person name="Chan C."/>
        </authorList>
    </citation>
    <scope>NUCLEOTIDE SEQUENCE [LARGE SCALE GENOMIC DNA]</scope>
</reference>
<keyword evidence="3" id="KW-1185">Reference proteome</keyword>
<evidence type="ECO:0000313" key="2">
    <source>
        <dbReference type="EMBL" id="CAL1167566.1"/>
    </source>
</evidence>
<dbReference type="OrthoDB" id="10268090at2759"/>
<dbReference type="AlphaFoldDB" id="A0A9P1DRI9"/>
<dbReference type="Proteomes" id="UP001152797">
    <property type="component" value="Unassembled WGS sequence"/>
</dbReference>
<organism evidence="1">
    <name type="scientific">Cladocopium goreaui</name>
    <dbReference type="NCBI Taxonomy" id="2562237"/>
    <lineage>
        <taxon>Eukaryota</taxon>
        <taxon>Sar</taxon>
        <taxon>Alveolata</taxon>
        <taxon>Dinophyceae</taxon>
        <taxon>Suessiales</taxon>
        <taxon>Symbiodiniaceae</taxon>
        <taxon>Cladocopium</taxon>
    </lineage>
</organism>
<sequence>MRVWRLVRELDDRFSCSTRKVDVYTYTQGFVMSGTSLLTGTKTTIKELNAAGAPFVLGGVRPQGVRTEDRAEAPHKDENSSMIAFPGLNVDRQVVRGTCGLMDQIDPYGANFLFKDWFLVVDKRPEEMTRQESAQASRLSGIGMSLAGGGGHSLMVEQKKIPPPGWGPKERIRQETFVTKVFVAVADSQQQEKMHLVMNAGPGGVGDRYEGTATMMIEAAHCLLENEDAGAKLRSGWGTPVFHLAHLNFFERLERLGFTCRIFPGAPSSDFMHRVFSASLPLADGNPAT</sequence>
<dbReference type="EMBL" id="CAMXCT030006223">
    <property type="protein sequence ID" value="CAL4801503.1"/>
    <property type="molecule type" value="Genomic_DNA"/>
</dbReference>
<gene>
    <name evidence="1" type="ORF">C1SCF055_LOCUS39107</name>
</gene>
<dbReference type="EMBL" id="CAMXCT020006223">
    <property type="protein sequence ID" value="CAL1167566.1"/>
    <property type="molecule type" value="Genomic_DNA"/>
</dbReference>
<comment type="caution">
    <text evidence="1">The sequence shown here is derived from an EMBL/GenBank/DDBJ whole genome shotgun (WGS) entry which is preliminary data.</text>
</comment>
<accession>A0A9P1DRI9</accession>
<name>A0A9P1DRI9_9DINO</name>
<reference evidence="1" key="1">
    <citation type="submission" date="2022-10" db="EMBL/GenBank/DDBJ databases">
        <authorList>
            <person name="Chen Y."/>
            <person name="Dougan E. K."/>
            <person name="Chan C."/>
            <person name="Rhodes N."/>
            <person name="Thang M."/>
        </authorList>
    </citation>
    <scope>NUCLEOTIDE SEQUENCE</scope>
</reference>